<evidence type="ECO:0000313" key="3">
    <source>
        <dbReference type="Ensembl" id="ENSPEMP00000033442.1"/>
    </source>
</evidence>
<reference evidence="3 4" key="1">
    <citation type="submission" date="2018-10" db="EMBL/GenBank/DDBJ databases">
        <title>Improved assembly of the deer mouse Peromyscus maniculatus genome.</title>
        <authorList>
            <person name="Lassance J.-M."/>
            <person name="Hoekstra H.E."/>
        </authorList>
    </citation>
    <scope>NUCLEOTIDE SEQUENCE [LARGE SCALE GENOMIC DNA]</scope>
</reference>
<reference evidence="3" key="3">
    <citation type="submission" date="2025-09" db="UniProtKB">
        <authorList>
            <consortium name="Ensembl"/>
        </authorList>
    </citation>
    <scope>IDENTIFICATION</scope>
</reference>
<accession>A0A8C8W2U9</accession>
<reference evidence="3" key="2">
    <citation type="submission" date="2025-08" db="UniProtKB">
        <authorList>
            <consortium name="Ensembl"/>
        </authorList>
    </citation>
    <scope>IDENTIFICATION</scope>
</reference>
<organism evidence="3 4">
    <name type="scientific">Peromyscus maniculatus bairdii</name>
    <name type="common">Prairie deer mouse</name>
    <dbReference type="NCBI Taxonomy" id="230844"/>
    <lineage>
        <taxon>Eukaryota</taxon>
        <taxon>Metazoa</taxon>
        <taxon>Chordata</taxon>
        <taxon>Craniata</taxon>
        <taxon>Vertebrata</taxon>
        <taxon>Euteleostomi</taxon>
        <taxon>Mammalia</taxon>
        <taxon>Eutheria</taxon>
        <taxon>Euarchontoglires</taxon>
        <taxon>Glires</taxon>
        <taxon>Rodentia</taxon>
        <taxon>Myomorpha</taxon>
        <taxon>Muroidea</taxon>
        <taxon>Cricetidae</taxon>
        <taxon>Neotominae</taxon>
        <taxon>Peromyscus</taxon>
    </lineage>
</organism>
<dbReference type="Pfam" id="PF09440">
    <property type="entry name" value="eIF3_N"/>
    <property type="match status" value="1"/>
</dbReference>
<name>A0A8C8W2U9_PERMB</name>
<protein>
    <recommendedName>
        <fullName evidence="2">Eukaryotic translation initiation factor 3 subunit E N-terminal domain-containing protein</fullName>
    </recommendedName>
</protein>
<feature type="chain" id="PRO_5034102449" description="Eukaryotic translation initiation factor 3 subunit E N-terminal domain-containing protein" evidence="1">
    <location>
        <begin position="33"/>
        <end position="71"/>
    </location>
</feature>
<dbReference type="InterPro" id="IPR019010">
    <property type="entry name" value="eIF3e_N"/>
</dbReference>
<keyword evidence="1" id="KW-0732">Signal</keyword>
<proteinExistence type="predicted"/>
<evidence type="ECO:0000313" key="4">
    <source>
        <dbReference type="Proteomes" id="UP000694547"/>
    </source>
</evidence>
<feature type="domain" description="Eukaryotic translation initiation factor 3 subunit E N-terminal" evidence="2">
    <location>
        <begin position="5"/>
        <end position="69"/>
    </location>
</feature>
<sequence>MADYDLTTHISYFLDWLLQVFLFLELLPVKEIYNEEYSSQGKSGLLCDTNMVDFAVDVYKTLHSDDIPHAL</sequence>
<keyword evidence="4" id="KW-1185">Reference proteome</keyword>
<dbReference type="AlphaFoldDB" id="A0A8C8W2U9"/>
<evidence type="ECO:0000256" key="1">
    <source>
        <dbReference type="SAM" id="SignalP"/>
    </source>
</evidence>
<feature type="signal peptide" evidence="1">
    <location>
        <begin position="1"/>
        <end position="32"/>
    </location>
</feature>
<dbReference type="Ensembl" id="ENSPEMT00000038367.1">
    <property type="protein sequence ID" value="ENSPEMP00000033442.1"/>
    <property type="gene ID" value="ENSPEMG00000026014.1"/>
</dbReference>
<evidence type="ECO:0000259" key="2">
    <source>
        <dbReference type="Pfam" id="PF09440"/>
    </source>
</evidence>
<dbReference type="Proteomes" id="UP000694547">
    <property type="component" value="Chromosome 10"/>
</dbReference>